<reference evidence="2 3" key="1">
    <citation type="submission" date="2023-01" db="EMBL/GenBank/DDBJ databases">
        <title>Analysis of 21 Apiospora genomes using comparative genomics revels a genus with tremendous synthesis potential of carbohydrate active enzymes and secondary metabolites.</title>
        <authorList>
            <person name="Sorensen T."/>
        </authorList>
    </citation>
    <scope>NUCLEOTIDE SEQUENCE [LARGE SCALE GENOMIC DNA]</scope>
    <source>
        <strain evidence="2 3">CBS 114990</strain>
    </source>
</reference>
<feature type="compositionally biased region" description="Basic and acidic residues" evidence="1">
    <location>
        <begin position="185"/>
        <end position="198"/>
    </location>
</feature>
<proteinExistence type="predicted"/>
<feature type="region of interest" description="Disordered" evidence="1">
    <location>
        <begin position="183"/>
        <end position="202"/>
    </location>
</feature>
<dbReference type="GeneID" id="92042931"/>
<dbReference type="EMBL" id="JAQQWN010000005">
    <property type="protein sequence ID" value="KAK8084285.1"/>
    <property type="molecule type" value="Genomic_DNA"/>
</dbReference>
<protein>
    <submittedName>
        <fullName evidence="2">Uncharacterized protein</fullName>
    </submittedName>
</protein>
<evidence type="ECO:0000256" key="1">
    <source>
        <dbReference type="SAM" id="MobiDB-lite"/>
    </source>
</evidence>
<gene>
    <name evidence="2" type="ORF">PG997_005556</name>
</gene>
<keyword evidence="3" id="KW-1185">Reference proteome</keyword>
<name>A0ABR1WL87_9PEZI</name>
<evidence type="ECO:0000313" key="2">
    <source>
        <dbReference type="EMBL" id="KAK8084285.1"/>
    </source>
</evidence>
<comment type="caution">
    <text evidence="2">The sequence shown here is derived from an EMBL/GenBank/DDBJ whole genome shotgun (WGS) entry which is preliminary data.</text>
</comment>
<sequence length="238" mass="26141">MLTVRSGGSNARLAPAQQRCYQLVLTASRNLESCVANHSLERANQEKELKRKQRQGQNLAEGPCHDILINAQLYDGVAARNIDPEKSYKEPQGFADPTTLTERNAFTGSSQASSSIGGRDGSMHRNVPAWPFHSFSPFAGSISESVTGEQGSNHEYAPGSLQAASWSHSGHDRIRNYSDGIARYRNGEEGGDKEGDTREDYDDDLIFIRENFIGPTVQAAEQHSYKTARDIKPDPGSE</sequence>
<feature type="region of interest" description="Disordered" evidence="1">
    <location>
        <begin position="218"/>
        <end position="238"/>
    </location>
</feature>
<dbReference type="Proteomes" id="UP001433268">
    <property type="component" value="Unassembled WGS sequence"/>
</dbReference>
<accession>A0ABR1WL87</accession>
<organism evidence="2 3">
    <name type="scientific">Apiospora hydei</name>
    <dbReference type="NCBI Taxonomy" id="1337664"/>
    <lineage>
        <taxon>Eukaryota</taxon>
        <taxon>Fungi</taxon>
        <taxon>Dikarya</taxon>
        <taxon>Ascomycota</taxon>
        <taxon>Pezizomycotina</taxon>
        <taxon>Sordariomycetes</taxon>
        <taxon>Xylariomycetidae</taxon>
        <taxon>Amphisphaeriales</taxon>
        <taxon>Apiosporaceae</taxon>
        <taxon>Apiospora</taxon>
    </lineage>
</organism>
<dbReference type="RefSeq" id="XP_066668794.1">
    <property type="nucleotide sequence ID" value="XM_066809871.1"/>
</dbReference>
<evidence type="ECO:0000313" key="3">
    <source>
        <dbReference type="Proteomes" id="UP001433268"/>
    </source>
</evidence>
<feature type="compositionally biased region" description="Basic and acidic residues" evidence="1">
    <location>
        <begin position="223"/>
        <end position="238"/>
    </location>
</feature>